<dbReference type="Pfam" id="PF13181">
    <property type="entry name" value="TPR_8"/>
    <property type="match status" value="1"/>
</dbReference>
<dbReference type="Pfam" id="PF13424">
    <property type="entry name" value="TPR_12"/>
    <property type="match status" value="1"/>
</dbReference>
<keyword evidence="5 7" id="KW-0802">TPR repeat</keyword>
<dbReference type="GO" id="GO:0031145">
    <property type="term" value="P:anaphase-promoting complex-dependent catabolic process"/>
    <property type="evidence" value="ECO:0007669"/>
    <property type="project" value="TreeGrafter"/>
</dbReference>
<keyword evidence="3" id="KW-0498">Mitosis</keyword>
<evidence type="ECO:0000256" key="3">
    <source>
        <dbReference type="ARBA" id="ARBA00022776"/>
    </source>
</evidence>
<sequence>MESFLREWRQDALNKAQYESAIFIGDKLLALTKDDQDAFWLAQVHFATGNYARAQAFLNKQDLIGRNPSCRYLAGHCLIKQNRFDEALNVLGERNPTHLVSNGNKRKAQPRHHGRPRQHDGGHGDAADRRFEAAMCFLRGICYAKQNAFDRAKECYKDAVRIDVQCFEAFQQLMKNSLLSPDEEWQFLESLDFDSIQVKGDVSSSQEAADFTRMLYTTRLSKYRNPAAFETAYDSLSTHYQLTDNADLQLARADLLYTQCRYRDALAVTNAVLFHDKYNFGVFPVHLACLYELEMTNMLFLTAHDAADTHPEEPCTWLAVGIYYLAIDKIPEARRYFSKASMMDAHFGPAWIGFAHTFAAEGEHDQAISAYSTAARLFMGTHLPQLFLGMQNQALNNMTLADEFLKTAYGLCKTDPLLLNEMGVVKYHQDRPKEAVQYFSAALKMADEIDSEPSAWLAARTNLGHAYRRLGHFNRALAEFDEVLRLGGKDAAVFSAKALILMEQNRPGEAVGILHQALAISPQDGIATELLNRALDETALDETRCETDEGLAEFEQRLERSKAEAARRVNGGRGKGKGRERASLEEDEEDGEEEEDDRDEQDDSLMEMTDDEVGSRLWMTSEDYRGMYYEFTMHVKGYLVEIGRPASSSSGSGPGSTTLKSIYLLNTAISQTSEQL</sequence>
<evidence type="ECO:0000313" key="10">
    <source>
        <dbReference type="Proteomes" id="UP000562929"/>
    </source>
</evidence>
<keyword evidence="4" id="KW-0833">Ubl conjugation pathway</keyword>
<proteinExistence type="predicted"/>
<feature type="compositionally biased region" description="Basic residues" evidence="8">
    <location>
        <begin position="104"/>
        <end position="116"/>
    </location>
</feature>
<dbReference type="GO" id="GO:0045842">
    <property type="term" value="P:positive regulation of mitotic metaphase/anaphase transition"/>
    <property type="evidence" value="ECO:0007669"/>
    <property type="project" value="TreeGrafter"/>
</dbReference>
<keyword evidence="2" id="KW-0677">Repeat</keyword>
<evidence type="ECO:0000256" key="6">
    <source>
        <dbReference type="ARBA" id="ARBA00023306"/>
    </source>
</evidence>
<keyword evidence="6" id="KW-0131">Cell cycle</keyword>
<feature type="region of interest" description="Disordered" evidence="8">
    <location>
        <begin position="562"/>
        <end position="612"/>
    </location>
</feature>
<dbReference type="EMBL" id="JAACLJ010000006">
    <property type="protein sequence ID" value="KAF4584477.1"/>
    <property type="molecule type" value="Genomic_DNA"/>
</dbReference>
<keyword evidence="10" id="KW-1185">Reference proteome</keyword>
<evidence type="ECO:0000256" key="5">
    <source>
        <dbReference type="ARBA" id="ARBA00022803"/>
    </source>
</evidence>
<dbReference type="GO" id="GO:0051301">
    <property type="term" value="P:cell division"/>
    <property type="evidence" value="ECO:0007669"/>
    <property type="project" value="UniProtKB-KW"/>
</dbReference>
<dbReference type="InterPro" id="IPR011990">
    <property type="entry name" value="TPR-like_helical_dom_sf"/>
</dbReference>
<reference evidence="9 10" key="1">
    <citation type="journal article" date="2020" name="G3 (Bethesda)">
        <title>Genetic Underpinnings of Host Manipulation by Ophiocordyceps as Revealed by Comparative Transcriptomics.</title>
        <authorList>
            <person name="Will I."/>
            <person name="Das B."/>
            <person name="Trinh T."/>
            <person name="Brachmann A."/>
            <person name="Ohm R.A."/>
            <person name="de Bekker C."/>
        </authorList>
    </citation>
    <scope>NUCLEOTIDE SEQUENCE [LARGE SCALE GENOMIC DNA]</scope>
    <source>
        <strain evidence="9 10">EC05</strain>
    </source>
</reference>
<dbReference type="GO" id="GO:0016567">
    <property type="term" value="P:protein ubiquitination"/>
    <property type="evidence" value="ECO:0007669"/>
    <property type="project" value="TreeGrafter"/>
</dbReference>
<evidence type="ECO:0000256" key="4">
    <source>
        <dbReference type="ARBA" id="ARBA00022786"/>
    </source>
</evidence>
<dbReference type="PANTHER" id="PTHR12558:SF9">
    <property type="entry name" value="CELL DIVISION CYCLE PROTEIN 16 HOMOLOG"/>
    <property type="match status" value="1"/>
</dbReference>
<evidence type="ECO:0000313" key="9">
    <source>
        <dbReference type="EMBL" id="KAF4584477.1"/>
    </source>
</evidence>
<keyword evidence="1" id="KW-0132">Cell division</keyword>
<evidence type="ECO:0000256" key="8">
    <source>
        <dbReference type="SAM" id="MobiDB-lite"/>
    </source>
</evidence>
<dbReference type="PANTHER" id="PTHR12558">
    <property type="entry name" value="CELL DIVISION CYCLE 16,23,27"/>
    <property type="match status" value="1"/>
</dbReference>
<dbReference type="InterPro" id="IPR019734">
    <property type="entry name" value="TPR_rpt"/>
</dbReference>
<dbReference type="AlphaFoldDB" id="A0A8H4Q412"/>
<feature type="compositionally biased region" description="Acidic residues" evidence="8">
    <location>
        <begin position="585"/>
        <end position="612"/>
    </location>
</feature>
<protein>
    <submittedName>
        <fullName evidence="9">Anaphase-promoting complex subunit 6</fullName>
    </submittedName>
</protein>
<feature type="region of interest" description="Disordered" evidence="8">
    <location>
        <begin position="95"/>
        <end position="125"/>
    </location>
</feature>
<dbReference type="GO" id="GO:0005680">
    <property type="term" value="C:anaphase-promoting complex"/>
    <property type="evidence" value="ECO:0007669"/>
    <property type="project" value="UniProtKB-ARBA"/>
</dbReference>
<dbReference type="OrthoDB" id="10006270at2759"/>
<dbReference type="Pfam" id="PF12895">
    <property type="entry name" value="ANAPC3"/>
    <property type="match status" value="1"/>
</dbReference>
<organism evidence="9 10">
    <name type="scientific">Ophiocordyceps camponoti-floridani</name>
    <dbReference type="NCBI Taxonomy" id="2030778"/>
    <lineage>
        <taxon>Eukaryota</taxon>
        <taxon>Fungi</taxon>
        <taxon>Dikarya</taxon>
        <taxon>Ascomycota</taxon>
        <taxon>Pezizomycotina</taxon>
        <taxon>Sordariomycetes</taxon>
        <taxon>Hypocreomycetidae</taxon>
        <taxon>Hypocreales</taxon>
        <taxon>Ophiocordycipitaceae</taxon>
        <taxon>Ophiocordyceps</taxon>
    </lineage>
</organism>
<evidence type="ECO:0000256" key="7">
    <source>
        <dbReference type="PROSITE-ProRule" id="PRU00339"/>
    </source>
</evidence>
<evidence type="ECO:0000256" key="2">
    <source>
        <dbReference type="ARBA" id="ARBA00022737"/>
    </source>
</evidence>
<name>A0A8H4Q412_9HYPO</name>
<dbReference type="SMART" id="SM00028">
    <property type="entry name" value="TPR"/>
    <property type="match status" value="8"/>
</dbReference>
<dbReference type="GO" id="GO:0005737">
    <property type="term" value="C:cytoplasm"/>
    <property type="evidence" value="ECO:0007669"/>
    <property type="project" value="TreeGrafter"/>
</dbReference>
<gene>
    <name evidence="9" type="ORF">GQ602_005850</name>
</gene>
<dbReference type="PROSITE" id="PS50005">
    <property type="entry name" value="TPR"/>
    <property type="match status" value="1"/>
</dbReference>
<dbReference type="Proteomes" id="UP000562929">
    <property type="component" value="Unassembled WGS sequence"/>
</dbReference>
<accession>A0A8H4Q412</accession>
<feature type="repeat" description="TPR" evidence="7">
    <location>
        <begin position="457"/>
        <end position="490"/>
    </location>
</feature>
<dbReference type="SUPFAM" id="SSF48452">
    <property type="entry name" value="TPR-like"/>
    <property type="match status" value="2"/>
</dbReference>
<comment type="caution">
    <text evidence="9">The sequence shown here is derived from an EMBL/GenBank/DDBJ whole genome shotgun (WGS) entry which is preliminary data.</text>
</comment>
<dbReference type="Gene3D" id="1.25.40.10">
    <property type="entry name" value="Tetratricopeptide repeat domain"/>
    <property type="match status" value="1"/>
</dbReference>
<evidence type="ECO:0000256" key="1">
    <source>
        <dbReference type="ARBA" id="ARBA00022618"/>
    </source>
</evidence>